<evidence type="ECO:0000256" key="9">
    <source>
        <dbReference type="ARBA" id="ARBA00023163"/>
    </source>
</evidence>
<dbReference type="InterPro" id="IPR040792">
    <property type="entry name" value="Zap1_Znf2"/>
</dbReference>
<evidence type="ECO:0000259" key="13">
    <source>
        <dbReference type="PROSITE" id="PS50157"/>
    </source>
</evidence>
<dbReference type="Gene3D" id="6.10.140.370">
    <property type="match status" value="1"/>
</dbReference>
<proteinExistence type="inferred from homology"/>
<dbReference type="GO" id="GO:0000981">
    <property type="term" value="F:DNA-binding transcription factor activity, RNA polymerase II-specific"/>
    <property type="evidence" value="ECO:0007669"/>
    <property type="project" value="TreeGrafter"/>
</dbReference>
<gene>
    <name evidence="14" type="ORF">HG536_0F02090</name>
</gene>
<dbReference type="Pfam" id="PF21816">
    <property type="entry name" value="Zap1_zf1"/>
    <property type="match status" value="1"/>
</dbReference>
<evidence type="ECO:0000256" key="10">
    <source>
        <dbReference type="ARBA" id="ARBA00023242"/>
    </source>
</evidence>
<dbReference type="InterPro" id="IPR048420">
    <property type="entry name" value="Zap1-like_Znf1"/>
</dbReference>
<protein>
    <recommendedName>
        <fullName evidence="13">C2H2-type domain-containing protein</fullName>
    </recommendedName>
</protein>
<dbReference type="Pfam" id="PF18217">
    <property type="entry name" value="Zap1_zf2"/>
    <property type="match status" value="1"/>
</dbReference>
<dbReference type="GO" id="GO:0000978">
    <property type="term" value="F:RNA polymerase II cis-regulatory region sequence-specific DNA binding"/>
    <property type="evidence" value="ECO:0007669"/>
    <property type="project" value="TreeGrafter"/>
</dbReference>
<keyword evidence="15" id="KW-1185">Reference proteome</keyword>
<dbReference type="KEGG" id="tgb:HG536_0F02090"/>
<dbReference type="Pfam" id="PF00096">
    <property type="entry name" value="zf-C2H2"/>
    <property type="match status" value="4"/>
</dbReference>
<keyword evidence="9" id="KW-0804">Transcription</keyword>
<dbReference type="SUPFAM" id="SSF57667">
    <property type="entry name" value="beta-beta-alpha zinc fingers"/>
    <property type="match status" value="3"/>
</dbReference>
<evidence type="ECO:0000256" key="3">
    <source>
        <dbReference type="ARBA" id="ARBA00022723"/>
    </source>
</evidence>
<dbReference type="EMBL" id="CP059251">
    <property type="protein sequence ID" value="QLL33884.1"/>
    <property type="molecule type" value="Genomic_DNA"/>
</dbReference>
<dbReference type="FunFam" id="3.30.160.60:FF:000032">
    <property type="entry name" value="Krueppel-like factor 4"/>
    <property type="match status" value="1"/>
</dbReference>
<keyword evidence="5 11" id="KW-0863">Zinc-finger</keyword>
<dbReference type="AlphaFoldDB" id="A0A7G3ZK48"/>
<dbReference type="GO" id="GO:0000785">
    <property type="term" value="C:chromatin"/>
    <property type="evidence" value="ECO:0007669"/>
    <property type="project" value="TreeGrafter"/>
</dbReference>
<name>A0A7G3ZK48_9SACH</name>
<dbReference type="PANTHER" id="PTHR14003">
    <property type="entry name" value="TRANSCRIPTIONAL REPRESSOR PROTEIN YY"/>
    <property type="match status" value="1"/>
</dbReference>
<keyword evidence="4" id="KW-0677">Repeat</keyword>
<dbReference type="RefSeq" id="XP_037140558.1">
    <property type="nucleotide sequence ID" value="XM_037284662.1"/>
</dbReference>
<evidence type="ECO:0000256" key="11">
    <source>
        <dbReference type="PROSITE-ProRule" id="PRU00042"/>
    </source>
</evidence>
<evidence type="ECO:0000256" key="2">
    <source>
        <dbReference type="ARBA" id="ARBA00006991"/>
    </source>
</evidence>
<dbReference type="OrthoDB" id="3437960at2759"/>
<feature type="domain" description="C2H2-type" evidence="13">
    <location>
        <begin position="738"/>
        <end position="765"/>
    </location>
</feature>
<evidence type="ECO:0000256" key="6">
    <source>
        <dbReference type="ARBA" id="ARBA00022833"/>
    </source>
</evidence>
<evidence type="ECO:0000256" key="8">
    <source>
        <dbReference type="ARBA" id="ARBA00023125"/>
    </source>
</evidence>
<accession>A0A7G3ZK48</accession>
<keyword evidence="7" id="KW-0805">Transcription regulation</keyword>
<feature type="domain" description="C2H2-type" evidence="13">
    <location>
        <begin position="652"/>
        <end position="681"/>
    </location>
</feature>
<evidence type="ECO:0000313" key="15">
    <source>
        <dbReference type="Proteomes" id="UP000515788"/>
    </source>
</evidence>
<dbReference type="GeneID" id="59327099"/>
<feature type="domain" description="C2H2-type" evidence="13">
    <location>
        <begin position="519"/>
        <end position="549"/>
    </location>
</feature>
<dbReference type="FunFam" id="3.30.160.60:FF:000931">
    <property type="entry name" value="zinc finger protein 697"/>
    <property type="match status" value="1"/>
</dbReference>
<keyword evidence="3" id="KW-0479">Metal-binding</keyword>
<evidence type="ECO:0000256" key="12">
    <source>
        <dbReference type="SAM" id="MobiDB-lite"/>
    </source>
</evidence>
<reference evidence="14 15" key="1">
    <citation type="submission" date="2020-06" db="EMBL/GenBank/DDBJ databases">
        <title>The yeast mating-type switching endonuclease HO is a domesticated member of an unorthodox homing genetic element family.</title>
        <authorList>
            <person name="Coughlan A.Y."/>
            <person name="Lombardi L."/>
            <person name="Braun-Galleani S."/>
            <person name="Martos A.R."/>
            <person name="Galeote V."/>
            <person name="Bigey F."/>
            <person name="Dequin S."/>
            <person name="Byrne K.P."/>
            <person name="Wolfe K.H."/>
        </authorList>
    </citation>
    <scope>NUCLEOTIDE SEQUENCE [LARGE SCALE GENOMIC DNA]</scope>
    <source>
        <strain evidence="14 15">CBS764</strain>
    </source>
</reference>
<feature type="compositionally biased region" description="Low complexity" evidence="12">
    <location>
        <begin position="311"/>
        <end position="320"/>
    </location>
</feature>
<dbReference type="FunFam" id="3.30.160.60:FF:000557">
    <property type="entry name" value="zinc finger and SCAN domain-containing protein 29"/>
    <property type="match status" value="1"/>
</dbReference>
<comment type="subcellular location">
    <subcellularLocation>
        <location evidence="1">Nucleus</location>
    </subcellularLocation>
</comment>
<feature type="region of interest" description="Disordered" evidence="12">
    <location>
        <begin position="1"/>
        <end position="22"/>
    </location>
</feature>
<organism evidence="14 15">
    <name type="scientific">Torulaspora globosa</name>
    <dbReference type="NCBI Taxonomy" id="48254"/>
    <lineage>
        <taxon>Eukaryota</taxon>
        <taxon>Fungi</taxon>
        <taxon>Dikarya</taxon>
        <taxon>Ascomycota</taxon>
        <taxon>Saccharomycotina</taxon>
        <taxon>Saccharomycetes</taxon>
        <taxon>Saccharomycetales</taxon>
        <taxon>Saccharomycetaceae</taxon>
        <taxon>Torulaspora</taxon>
    </lineage>
</organism>
<keyword evidence="6" id="KW-0862">Zinc</keyword>
<dbReference type="GO" id="GO:0005667">
    <property type="term" value="C:transcription regulator complex"/>
    <property type="evidence" value="ECO:0007669"/>
    <property type="project" value="TreeGrafter"/>
</dbReference>
<evidence type="ECO:0000256" key="4">
    <source>
        <dbReference type="ARBA" id="ARBA00022737"/>
    </source>
</evidence>
<feature type="domain" description="C2H2-type" evidence="13">
    <location>
        <begin position="710"/>
        <end position="737"/>
    </location>
</feature>
<evidence type="ECO:0000256" key="5">
    <source>
        <dbReference type="ARBA" id="ARBA00022771"/>
    </source>
</evidence>
<dbReference type="InterPro" id="IPR036236">
    <property type="entry name" value="Znf_C2H2_sf"/>
</dbReference>
<comment type="similarity">
    <text evidence="2">Belongs to the krueppel C2H2-type zinc-finger protein family.</text>
</comment>
<dbReference type="GO" id="GO:0005634">
    <property type="term" value="C:nucleus"/>
    <property type="evidence" value="ECO:0007669"/>
    <property type="project" value="UniProtKB-SubCell"/>
</dbReference>
<dbReference type="SMART" id="SM00355">
    <property type="entry name" value="ZnF_C2H2"/>
    <property type="match status" value="8"/>
</dbReference>
<evidence type="ECO:0000256" key="1">
    <source>
        <dbReference type="ARBA" id="ARBA00004123"/>
    </source>
</evidence>
<dbReference type="PANTHER" id="PTHR14003:SF23">
    <property type="entry name" value="ZINC FINGER PROTEIN 143"/>
    <property type="match status" value="1"/>
</dbReference>
<feature type="domain" description="C2H2-type" evidence="13">
    <location>
        <begin position="682"/>
        <end position="709"/>
    </location>
</feature>
<dbReference type="InterPro" id="IPR013087">
    <property type="entry name" value="Znf_C2H2_type"/>
</dbReference>
<dbReference type="PROSITE" id="PS00028">
    <property type="entry name" value="ZINC_FINGER_C2H2_1"/>
    <property type="match status" value="5"/>
</dbReference>
<feature type="region of interest" description="Disordered" evidence="12">
    <location>
        <begin position="294"/>
        <end position="326"/>
    </location>
</feature>
<sequence length="791" mass="88530">MPPSCMTDGAGGANAKKDGVSDEGVVHGHIHNYDNMTLIHGHVHRTPLPASDTPADRSLLSKGIMKSGVMPQGDGSQLDEKCLGGDNENLDCQFFQFVNYHQGGKPAGWMTRDASNVGADGKQGFLQSKPSLGHLYNDQALLLPSSKRKFSHGAGEENCHCPPKILEICCDATHDATTASSAATVDGIPRGVNRDELRRYKKNRRPVSKSSIDSLATPNLDHLVIDNCEISSDKIVKPKDLDFEDDENDDENIFEKFCEECLNLGHEHKHGASSSPENLDSDVKDKHCQYCHHRHPHDYSRARAPLPRENSSTTLSSTHSTHSELDLLGDGETYHSAQGSASNVPPLTAKKYPSHFMNSQLDLQILDDLCNISSLYEVPFANHMNHHSHHHHHISENEGNQGINLLESTIKCKPSFASSNNRHNHHHHRVQLQNCTAHCQPSDTSRESASNGLNGDDITSEWDNKNYSFERSTIPKTGSPVSGDMSYQTSVPKIEDCGNMPQEPTIAFNWLFKKDENAIQCKWDQCPESFSSLIDLQRHMLRDHVADEDASCYWIPCTFKGEDTCSLINHINSDHGINFGLNITTSDSCIKPMTVAQDCHPPVLQAHSNKPEETSQVPKFQCKWGDCTAELDSAASLTKHLEEHLDRGKSEYQCLWRGCNRKFAQRQKLVRHLKVHSGYKPHKCQVCGKCFSNEDTLTQHMRIHSGEKPFECHICGKRFAVSSSLKIHIRTHTGEKPLECKICGKRFSESSNLSKHMKCHKKKYSCSHCKRGFDTIEKFQAHEARCFKKSK</sequence>
<evidence type="ECO:0000313" key="14">
    <source>
        <dbReference type="EMBL" id="QLL33884.1"/>
    </source>
</evidence>
<keyword evidence="10" id="KW-0539">Nucleus</keyword>
<dbReference type="Proteomes" id="UP000515788">
    <property type="component" value="Chromosome 6"/>
</dbReference>
<dbReference type="PROSITE" id="PS50157">
    <property type="entry name" value="ZINC_FINGER_C2H2_2"/>
    <property type="match status" value="5"/>
</dbReference>
<evidence type="ECO:0000256" key="7">
    <source>
        <dbReference type="ARBA" id="ARBA00023015"/>
    </source>
</evidence>
<keyword evidence="8" id="KW-0238">DNA-binding</keyword>
<dbReference type="GO" id="GO:0008270">
    <property type="term" value="F:zinc ion binding"/>
    <property type="evidence" value="ECO:0007669"/>
    <property type="project" value="UniProtKB-KW"/>
</dbReference>
<dbReference type="Gene3D" id="3.30.160.60">
    <property type="entry name" value="Classic Zinc Finger"/>
    <property type="match status" value="4"/>
</dbReference>